<feature type="signal peptide" evidence="1">
    <location>
        <begin position="1"/>
        <end position="24"/>
    </location>
</feature>
<name>A0A7V6A2B9_9BACT</name>
<evidence type="ECO:0000256" key="1">
    <source>
        <dbReference type="SAM" id="SignalP"/>
    </source>
</evidence>
<comment type="caution">
    <text evidence="2">The sequence shown here is derived from an EMBL/GenBank/DDBJ whole genome shotgun (WGS) entry which is preliminary data.</text>
</comment>
<sequence>MRQRLAVVMGLAMALMLSRGPAGAAGGGTVTGVISNWHQVKGKVSDKSYFQLVKNVHMKSASTDKDGLQALKSDLPQVSVRNTGGFQVNLDSVPPGEYFIALQRGLPTTPILLKDGKPLLIRVPGKFPLNVGNVKLEMPLGHAPPRQHMEVVK</sequence>
<gene>
    <name evidence="2" type="ORF">ENV52_04325</name>
</gene>
<reference evidence="2" key="1">
    <citation type="journal article" date="2020" name="mSystems">
        <title>Genome- and Community-Level Interaction Insights into Carbon Utilization and Element Cycling Functions of Hydrothermarchaeota in Hydrothermal Sediment.</title>
        <authorList>
            <person name="Zhou Z."/>
            <person name="Liu Y."/>
            <person name="Xu W."/>
            <person name="Pan J."/>
            <person name="Luo Z.H."/>
            <person name="Li M."/>
        </authorList>
    </citation>
    <scope>NUCLEOTIDE SEQUENCE [LARGE SCALE GENOMIC DNA]</scope>
    <source>
        <strain evidence="2">SpSt-767</strain>
    </source>
</reference>
<evidence type="ECO:0008006" key="3">
    <source>
        <dbReference type="Google" id="ProtNLM"/>
    </source>
</evidence>
<accession>A0A7V6A2B9</accession>
<keyword evidence="1" id="KW-0732">Signal</keyword>
<dbReference type="AlphaFoldDB" id="A0A7V6A2B9"/>
<proteinExistence type="predicted"/>
<feature type="chain" id="PRO_5031288603" description="Carboxypeptidase regulatory-like domain-containing protein" evidence="1">
    <location>
        <begin position="25"/>
        <end position="153"/>
    </location>
</feature>
<protein>
    <recommendedName>
        <fullName evidence="3">Carboxypeptidase regulatory-like domain-containing protein</fullName>
    </recommendedName>
</protein>
<evidence type="ECO:0000313" key="2">
    <source>
        <dbReference type="EMBL" id="HHS28909.1"/>
    </source>
</evidence>
<dbReference type="EMBL" id="DTGR01000066">
    <property type="protein sequence ID" value="HHS28909.1"/>
    <property type="molecule type" value="Genomic_DNA"/>
</dbReference>
<organism evidence="2">
    <name type="scientific">Desulfobacca acetoxidans</name>
    <dbReference type="NCBI Taxonomy" id="60893"/>
    <lineage>
        <taxon>Bacteria</taxon>
        <taxon>Pseudomonadati</taxon>
        <taxon>Thermodesulfobacteriota</taxon>
        <taxon>Desulfobaccia</taxon>
        <taxon>Desulfobaccales</taxon>
        <taxon>Desulfobaccaceae</taxon>
        <taxon>Desulfobacca</taxon>
    </lineage>
</organism>